<evidence type="ECO:0000313" key="2">
    <source>
        <dbReference type="Proteomes" id="UP000801492"/>
    </source>
</evidence>
<gene>
    <name evidence="1" type="ORF">ILUMI_07179</name>
</gene>
<comment type="caution">
    <text evidence="1">The sequence shown here is derived from an EMBL/GenBank/DDBJ whole genome shotgun (WGS) entry which is preliminary data.</text>
</comment>
<protein>
    <submittedName>
        <fullName evidence="1">Uncharacterized protein</fullName>
    </submittedName>
</protein>
<proteinExistence type="predicted"/>
<dbReference type="AlphaFoldDB" id="A0A8K0GEM4"/>
<reference evidence="1" key="1">
    <citation type="submission" date="2019-08" db="EMBL/GenBank/DDBJ databases">
        <title>The genome of the North American firefly Photinus pyralis.</title>
        <authorList>
            <consortium name="Photinus pyralis genome working group"/>
            <person name="Fallon T.R."/>
            <person name="Sander Lower S.E."/>
            <person name="Weng J.-K."/>
        </authorList>
    </citation>
    <scope>NUCLEOTIDE SEQUENCE</scope>
    <source>
        <strain evidence="1">TRF0915ILg1</strain>
        <tissue evidence="1">Whole body</tissue>
    </source>
</reference>
<organism evidence="1 2">
    <name type="scientific">Ignelater luminosus</name>
    <name type="common">Cucubano</name>
    <name type="synonym">Pyrophorus luminosus</name>
    <dbReference type="NCBI Taxonomy" id="2038154"/>
    <lineage>
        <taxon>Eukaryota</taxon>
        <taxon>Metazoa</taxon>
        <taxon>Ecdysozoa</taxon>
        <taxon>Arthropoda</taxon>
        <taxon>Hexapoda</taxon>
        <taxon>Insecta</taxon>
        <taxon>Pterygota</taxon>
        <taxon>Neoptera</taxon>
        <taxon>Endopterygota</taxon>
        <taxon>Coleoptera</taxon>
        <taxon>Polyphaga</taxon>
        <taxon>Elateriformia</taxon>
        <taxon>Elateroidea</taxon>
        <taxon>Elateridae</taxon>
        <taxon>Agrypninae</taxon>
        <taxon>Pyrophorini</taxon>
        <taxon>Ignelater</taxon>
    </lineage>
</organism>
<dbReference type="EMBL" id="VTPC01003134">
    <property type="protein sequence ID" value="KAF2898992.1"/>
    <property type="molecule type" value="Genomic_DNA"/>
</dbReference>
<name>A0A8K0GEM4_IGNLU</name>
<dbReference type="OrthoDB" id="420169at2759"/>
<dbReference type="Proteomes" id="UP000801492">
    <property type="component" value="Unassembled WGS sequence"/>
</dbReference>
<sequence length="230" mass="26156">MKGPSEFDRSERVLRTEATDNLNMIKLFAAMIKSMENNRISTETMVLEVIKTKNDTEKFCLTPDLSKSIENYDVKEVASKIENLYRLVMVNGVSLVDNKSSMCIIKESVVRHEKWSIRLDGVKLYGYGCGGNACPWRMIQKQTKGELVDSVKEHLIIKVDEIDSSVPKEISVEDIHVDVSATPEIVNKLVQLSEGRHYMTTANVSQLKLYKNCEETESEEEVSEATEREE</sequence>
<keyword evidence="2" id="KW-1185">Reference proteome</keyword>
<accession>A0A8K0GEM4</accession>
<evidence type="ECO:0000313" key="1">
    <source>
        <dbReference type="EMBL" id="KAF2898992.1"/>
    </source>
</evidence>